<evidence type="ECO:0000313" key="2">
    <source>
        <dbReference type="EMBL" id="SFR34494.1"/>
    </source>
</evidence>
<keyword evidence="1" id="KW-0472">Membrane</keyword>
<feature type="transmembrane region" description="Helical" evidence="1">
    <location>
        <begin position="5"/>
        <end position="24"/>
    </location>
</feature>
<organism evidence="2 3">
    <name type="scientific">Robiginitalea myxolifaciens</name>
    <dbReference type="NCBI Taxonomy" id="400055"/>
    <lineage>
        <taxon>Bacteria</taxon>
        <taxon>Pseudomonadati</taxon>
        <taxon>Bacteroidota</taxon>
        <taxon>Flavobacteriia</taxon>
        <taxon>Flavobacteriales</taxon>
        <taxon>Flavobacteriaceae</taxon>
        <taxon>Robiginitalea</taxon>
    </lineage>
</organism>
<sequence>MKNPWLIAVVNLLSVIIVLFVNYASQVQLWGAPAIGSISNEFTNLVTPASYAFAIWGPIFLGLLVFCIYSFYRIIKYGKEQAFLFQSLPWFFLANACNALWVYCFTLRMYGLSVLLMLILLISLLQLIRKFDMEIWDAPIGTIAFIWWPISLYAGWVAVATVVNIGLYLESLGWTGAPLNPTAWTIVMLVIVTILNAYLVQKRNLREFAGVAVWALVAIGFRHIEAIPVIAYVAWSGAGLLGLLILRHGFINRRTNPFEKLRQRLSNNRQA</sequence>
<dbReference type="Proteomes" id="UP000199534">
    <property type="component" value="Unassembled WGS sequence"/>
</dbReference>
<keyword evidence="3" id="KW-1185">Reference proteome</keyword>
<keyword evidence="1" id="KW-0812">Transmembrane</keyword>
<accession>A0A1I6FX36</accession>
<dbReference type="PANTHER" id="PTHR33802:SF1">
    <property type="entry name" value="XK-RELATED PROTEIN"/>
    <property type="match status" value="1"/>
</dbReference>
<dbReference type="AlphaFoldDB" id="A0A1I6FX36"/>
<reference evidence="2 3" key="1">
    <citation type="submission" date="2016-10" db="EMBL/GenBank/DDBJ databases">
        <authorList>
            <person name="de Groot N.N."/>
        </authorList>
    </citation>
    <scope>NUCLEOTIDE SEQUENCE [LARGE SCALE GENOMIC DNA]</scope>
    <source>
        <strain evidence="2 3">DSM 21019</strain>
    </source>
</reference>
<gene>
    <name evidence="2" type="ORF">SAMN04490243_0840</name>
</gene>
<feature type="transmembrane region" description="Helical" evidence="1">
    <location>
        <begin position="109"/>
        <end position="128"/>
    </location>
</feature>
<feature type="transmembrane region" description="Helical" evidence="1">
    <location>
        <begin position="181"/>
        <end position="200"/>
    </location>
</feature>
<feature type="transmembrane region" description="Helical" evidence="1">
    <location>
        <begin position="49"/>
        <end position="71"/>
    </location>
</feature>
<dbReference type="STRING" id="400055.SAMN04490243_0840"/>
<dbReference type="RefSeq" id="WP_092980914.1">
    <property type="nucleotide sequence ID" value="NZ_FOYQ01000001.1"/>
</dbReference>
<protein>
    <recommendedName>
        <fullName evidence="4">TspO and MBR related proteins</fullName>
    </recommendedName>
</protein>
<feature type="transmembrane region" description="Helical" evidence="1">
    <location>
        <begin position="207"/>
        <end position="224"/>
    </location>
</feature>
<name>A0A1I6FX36_9FLAO</name>
<proteinExistence type="predicted"/>
<dbReference type="PANTHER" id="PTHR33802">
    <property type="entry name" value="SI:CH211-161H7.5-RELATED"/>
    <property type="match status" value="1"/>
</dbReference>
<evidence type="ECO:0000313" key="3">
    <source>
        <dbReference type="Proteomes" id="UP000199534"/>
    </source>
</evidence>
<evidence type="ECO:0008006" key="4">
    <source>
        <dbReference type="Google" id="ProtNLM"/>
    </source>
</evidence>
<evidence type="ECO:0000256" key="1">
    <source>
        <dbReference type="SAM" id="Phobius"/>
    </source>
</evidence>
<feature type="transmembrane region" description="Helical" evidence="1">
    <location>
        <begin position="83"/>
        <end position="103"/>
    </location>
</feature>
<feature type="transmembrane region" description="Helical" evidence="1">
    <location>
        <begin position="140"/>
        <end position="169"/>
    </location>
</feature>
<dbReference type="EMBL" id="FOYQ01000001">
    <property type="protein sequence ID" value="SFR34494.1"/>
    <property type="molecule type" value="Genomic_DNA"/>
</dbReference>
<dbReference type="OrthoDB" id="5189031at2"/>
<feature type="transmembrane region" description="Helical" evidence="1">
    <location>
        <begin position="230"/>
        <end position="250"/>
    </location>
</feature>
<keyword evidence="1" id="KW-1133">Transmembrane helix</keyword>